<feature type="transmembrane region" description="Helical" evidence="1">
    <location>
        <begin position="52"/>
        <end position="77"/>
    </location>
</feature>
<proteinExistence type="predicted"/>
<dbReference type="OrthoDB" id="3242376at2759"/>
<dbReference type="STRING" id="945553.A0A0D2NQW4"/>
<evidence type="ECO:0000313" key="3">
    <source>
        <dbReference type="EMBL" id="KJA19156.1"/>
    </source>
</evidence>
<evidence type="ECO:0000256" key="1">
    <source>
        <dbReference type="SAM" id="Phobius"/>
    </source>
</evidence>
<organism evidence="3 4">
    <name type="scientific">Hypholoma sublateritium (strain FD-334 SS-4)</name>
    <dbReference type="NCBI Taxonomy" id="945553"/>
    <lineage>
        <taxon>Eukaryota</taxon>
        <taxon>Fungi</taxon>
        <taxon>Dikarya</taxon>
        <taxon>Basidiomycota</taxon>
        <taxon>Agaricomycotina</taxon>
        <taxon>Agaricomycetes</taxon>
        <taxon>Agaricomycetidae</taxon>
        <taxon>Agaricales</taxon>
        <taxon>Agaricineae</taxon>
        <taxon>Strophariaceae</taxon>
        <taxon>Hypholoma</taxon>
    </lineage>
</organism>
<keyword evidence="1" id="KW-0472">Membrane</keyword>
<feature type="transmembrane region" description="Helical" evidence="1">
    <location>
        <begin position="97"/>
        <end position="117"/>
    </location>
</feature>
<dbReference type="AlphaFoldDB" id="A0A0D2NQW4"/>
<evidence type="ECO:0000259" key="2">
    <source>
        <dbReference type="Pfam" id="PF20151"/>
    </source>
</evidence>
<feature type="transmembrane region" description="Helical" evidence="1">
    <location>
        <begin position="124"/>
        <end position="144"/>
    </location>
</feature>
<feature type="transmembrane region" description="Helical" evidence="1">
    <location>
        <begin position="20"/>
        <end position="40"/>
    </location>
</feature>
<accession>A0A0D2NQW4</accession>
<reference evidence="4" key="1">
    <citation type="submission" date="2014-04" db="EMBL/GenBank/DDBJ databases">
        <title>Evolutionary Origins and Diversification of the Mycorrhizal Mutualists.</title>
        <authorList>
            <consortium name="DOE Joint Genome Institute"/>
            <consortium name="Mycorrhizal Genomics Consortium"/>
            <person name="Kohler A."/>
            <person name="Kuo A."/>
            <person name="Nagy L.G."/>
            <person name="Floudas D."/>
            <person name="Copeland A."/>
            <person name="Barry K.W."/>
            <person name="Cichocki N."/>
            <person name="Veneault-Fourrey C."/>
            <person name="LaButti K."/>
            <person name="Lindquist E.A."/>
            <person name="Lipzen A."/>
            <person name="Lundell T."/>
            <person name="Morin E."/>
            <person name="Murat C."/>
            <person name="Riley R."/>
            <person name="Ohm R."/>
            <person name="Sun H."/>
            <person name="Tunlid A."/>
            <person name="Henrissat B."/>
            <person name="Grigoriev I.V."/>
            <person name="Hibbett D.S."/>
            <person name="Martin F."/>
        </authorList>
    </citation>
    <scope>NUCLEOTIDE SEQUENCE [LARGE SCALE GENOMIC DNA]</scope>
    <source>
        <strain evidence="4">FD-334 SS-4</strain>
    </source>
</reference>
<feature type="transmembrane region" description="Helical" evidence="1">
    <location>
        <begin position="215"/>
        <end position="238"/>
    </location>
</feature>
<keyword evidence="4" id="KW-1185">Reference proteome</keyword>
<feature type="transmembrane region" description="Helical" evidence="1">
    <location>
        <begin position="258"/>
        <end position="281"/>
    </location>
</feature>
<dbReference type="EMBL" id="KN817581">
    <property type="protein sequence ID" value="KJA19156.1"/>
    <property type="molecule type" value="Genomic_DNA"/>
</dbReference>
<name>A0A0D2NQW4_HYPSF</name>
<keyword evidence="1" id="KW-1133">Transmembrane helix</keyword>
<feature type="domain" description="DUF6533" evidence="2">
    <location>
        <begin position="25"/>
        <end position="68"/>
    </location>
</feature>
<feature type="transmembrane region" description="Helical" evidence="1">
    <location>
        <begin position="175"/>
        <end position="194"/>
    </location>
</feature>
<gene>
    <name evidence="3" type="ORF">HYPSUDRAFT_204886</name>
</gene>
<protein>
    <recommendedName>
        <fullName evidence="2">DUF6533 domain-containing protein</fullName>
    </recommendedName>
</protein>
<dbReference type="InterPro" id="IPR045340">
    <property type="entry name" value="DUF6533"/>
</dbReference>
<sequence length="359" mass="39071">MSAPPPGVPPLADVAHDLMAVKMYSLATFVMVYYDIIITFGDEVERVWRRKFTWFSVLWFLNQYVPPLGFVVIILAFHNSAWSANARICDAVVFFPAVLGAVTGTVIDVIFIVRLYATFSAHKAVLVFMIPLLTAKEALAILSVTSGQRLHLPPGLVGCILIAGPQGNLRFTGVWIAQLCFDATVFALTVYRALALSRVARGGVRSLIDIIVRDGVVYFAVIFVADLVNVLTFLLAPVRPFLSRIDMPHADVCTRAQPALQAANASFTIAIAPLMVSRLILNMRGADAAQKTRVRASGGSGARTYGTGSNASAPRGVLGYVHPMYETPATSTNARWKSHGSKRRWKLSAPYTHPLWGPA</sequence>
<keyword evidence="1" id="KW-0812">Transmembrane</keyword>
<dbReference type="Proteomes" id="UP000054270">
    <property type="component" value="Unassembled WGS sequence"/>
</dbReference>
<dbReference type="OMA" id="ANARICD"/>
<dbReference type="Pfam" id="PF20151">
    <property type="entry name" value="DUF6533"/>
    <property type="match status" value="1"/>
</dbReference>
<evidence type="ECO:0000313" key="4">
    <source>
        <dbReference type="Proteomes" id="UP000054270"/>
    </source>
</evidence>